<feature type="domain" description="Integrase catalytic" evidence="1">
    <location>
        <begin position="181"/>
        <end position="350"/>
    </location>
</feature>
<proteinExistence type="predicted"/>
<dbReference type="Gene3D" id="3.30.420.10">
    <property type="entry name" value="Ribonuclease H-like superfamily/Ribonuclease H"/>
    <property type="match status" value="1"/>
</dbReference>
<reference evidence="2 3" key="1">
    <citation type="journal article" date="2016" name="Nat. Commun.">
        <title>Thousands of microbial genomes shed light on interconnected biogeochemical processes in an aquifer system.</title>
        <authorList>
            <person name="Anantharaman K."/>
            <person name="Brown C.T."/>
            <person name="Hug L.A."/>
            <person name="Sharon I."/>
            <person name="Castelle C.J."/>
            <person name="Probst A.J."/>
            <person name="Thomas B.C."/>
            <person name="Singh A."/>
            <person name="Wilkins M.J."/>
            <person name="Karaoz U."/>
            <person name="Brodie E.L."/>
            <person name="Williams K.H."/>
            <person name="Hubbard S.S."/>
            <person name="Banfield J.F."/>
        </authorList>
    </citation>
    <scope>NUCLEOTIDE SEQUENCE [LARGE SCALE GENOMIC DNA]</scope>
</reference>
<protein>
    <recommendedName>
        <fullName evidence="1">Integrase catalytic domain-containing protein</fullName>
    </recommendedName>
</protein>
<evidence type="ECO:0000313" key="2">
    <source>
        <dbReference type="EMBL" id="OGG19715.1"/>
    </source>
</evidence>
<dbReference type="GO" id="GO:0003676">
    <property type="term" value="F:nucleic acid binding"/>
    <property type="evidence" value="ECO:0007669"/>
    <property type="project" value="InterPro"/>
</dbReference>
<evidence type="ECO:0000259" key="1">
    <source>
        <dbReference type="PROSITE" id="PS50994"/>
    </source>
</evidence>
<dbReference type="GO" id="GO:0015074">
    <property type="term" value="P:DNA integration"/>
    <property type="evidence" value="ECO:0007669"/>
    <property type="project" value="InterPro"/>
</dbReference>
<dbReference type="SUPFAM" id="SSF53098">
    <property type="entry name" value="Ribonuclease H-like"/>
    <property type="match status" value="1"/>
</dbReference>
<organism evidence="2 3">
    <name type="scientific">Candidatus Gottesmanbacteria bacterium RIFCSPHIGHO2_01_FULL_47_48</name>
    <dbReference type="NCBI Taxonomy" id="1798381"/>
    <lineage>
        <taxon>Bacteria</taxon>
        <taxon>Candidatus Gottesmaniibacteriota</taxon>
    </lineage>
</organism>
<name>A0A1F6A4S4_9BACT</name>
<dbReference type="InterPro" id="IPR036397">
    <property type="entry name" value="RNaseH_sf"/>
</dbReference>
<dbReference type="InterPro" id="IPR001584">
    <property type="entry name" value="Integrase_cat-core"/>
</dbReference>
<dbReference type="InterPro" id="IPR012337">
    <property type="entry name" value="RNaseH-like_sf"/>
</dbReference>
<dbReference type="Proteomes" id="UP000177871">
    <property type="component" value="Unassembled WGS sequence"/>
</dbReference>
<dbReference type="PROSITE" id="PS50994">
    <property type="entry name" value="INTEGRASE"/>
    <property type="match status" value="1"/>
</dbReference>
<sequence length="415" mass="48119">MKITMTDSRLDNCTQLSLFLHGSEEVSFALSKRSEKYQFAKDLFNRFSYRHLQKSERGTVRNYLQKITGYSTSQTTRLVTKYLGGKLFLATITHHSFPTKYAPSDIALLVKTDNSHCRLNAVATKRILVREFTVFGKVEYQKISQISVSHIYNLRKTRQYQTHSLTFTKTIAVQRNIGERRKPEPNGNPGYIRVDTVHQGDSEREKGVYHINSVDEVIQWEIVAATEKISEAYLEPILLLILDQYPFIIIEFHSDNGGEYVNKIVAELLNKLLIKLTKGRSRQTNDNALVESKNGSVVRKHMGYFYINQKFAPMINEFYQKYFNPYLNFHRPCGFATQKAVPTKTGKFKKVYDTYQTPYEALKKIPNFEKFLKPGMTKEKLDIMAMKTSDNESAEEMTNEKEKLFNKILIDPVDF</sequence>
<dbReference type="STRING" id="1798381.A2721_01000"/>
<evidence type="ECO:0000313" key="3">
    <source>
        <dbReference type="Proteomes" id="UP000177871"/>
    </source>
</evidence>
<gene>
    <name evidence="2" type="ORF">A2721_01000</name>
</gene>
<comment type="caution">
    <text evidence="2">The sequence shown here is derived from an EMBL/GenBank/DDBJ whole genome shotgun (WGS) entry which is preliminary data.</text>
</comment>
<accession>A0A1F6A4S4</accession>
<dbReference type="EMBL" id="MFJK01000004">
    <property type="protein sequence ID" value="OGG19715.1"/>
    <property type="molecule type" value="Genomic_DNA"/>
</dbReference>
<dbReference type="AlphaFoldDB" id="A0A1F6A4S4"/>